<dbReference type="HAMAP" id="MF_03193">
    <property type="entry name" value="COQ6_monooxygenase"/>
    <property type="match status" value="1"/>
</dbReference>
<keyword evidence="3 11" id="KW-0285">Flavoprotein</keyword>
<protein>
    <recommendedName>
        <fullName evidence="11">Ubiquinone biosynthesis monooxygenase COQ6, mitochondrial</fullName>
        <ecNumber evidence="11">1.14.15.45</ecNumber>
    </recommendedName>
    <alternativeName>
        <fullName evidence="11">2-methoxy-6-polyprenolphenol 4-hydroxylase</fullName>
        <ecNumber evidence="11">1.14.15.46</ecNumber>
    </alternativeName>
</protein>
<evidence type="ECO:0000256" key="7">
    <source>
        <dbReference type="ARBA" id="ARBA00023002"/>
    </source>
</evidence>
<dbReference type="Gene3D" id="3.50.50.60">
    <property type="entry name" value="FAD/NAD(P)-binding domain"/>
    <property type="match status" value="2"/>
</dbReference>
<evidence type="ECO:0000256" key="3">
    <source>
        <dbReference type="ARBA" id="ARBA00022630"/>
    </source>
</evidence>
<evidence type="ECO:0000256" key="1">
    <source>
        <dbReference type="ARBA" id="ARBA00001974"/>
    </source>
</evidence>
<reference evidence="13" key="1">
    <citation type="submission" date="2023-05" db="EMBL/GenBank/DDBJ databases">
        <title>Nepenthes gracilis genome sequencing.</title>
        <authorList>
            <person name="Fukushima K."/>
        </authorList>
    </citation>
    <scope>NUCLEOTIDE SEQUENCE</scope>
    <source>
        <strain evidence="13">SING2019-196</strain>
    </source>
</reference>
<evidence type="ECO:0000313" key="14">
    <source>
        <dbReference type="Proteomes" id="UP001279734"/>
    </source>
</evidence>
<dbReference type="InterPro" id="IPR002938">
    <property type="entry name" value="FAD-bd"/>
</dbReference>
<dbReference type="EMBL" id="BSYO01000039">
    <property type="protein sequence ID" value="GMH31225.1"/>
    <property type="molecule type" value="Genomic_DNA"/>
</dbReference>
<comment type="pathway">
    <text evidence="11">Cofactor biosynthesis; ubiquinone biosynthesis.</text>
</comment>
<keyword evidence="7 11" id="KW-0560">Oxidoreductase</keyword>
<comment type="cofactor">
    <cofactor evidence="1 11">
        <name>FAD</name>
        <dbReference type="ChEBI" id="CHEBI:57692"/>
    </cofactor>
</comment>
<name>A0AAD3TKJ0_NEPGR</name>
<dbReference type="GO" id="GO:0016712">
    <property type="term" value="F:oxidoreductase activity, acting on paired donors, with incorporation or reduction of molecular oxygen, reduced flavin or flavoprotein as one donor, and incorporation of one atom of oxygen"/>
    <property type="evidence" value="ECO:0007669"/>
    <property type="project" value="UniProtKB-UniRule"/>
</dbReference>
<dbReference type="PROSITE" id="PS01304">
    <property type="entry name" value="UBIH"/>
    <property type="match status" value="1"/>
</dbReference>
<keyword evidence="4 11" id="KW-0831">Ubiquinone biosynthesis</keyword>
<dbReference type="InterPro" id="IPR018168">
    <property type="entry name" value="Ubi_Hdrlase_CS"/>
</dbReference>
<accession>A0AAD3TKJ0</accession>
<keyword evidence="10 11" id="KW-0472">Membrane</keyword>
<dbReference type="GO" id="GO:0120538">
    <property type="term" value="F:2-methoxy-6-polyprenolphenol 4-hydroxylase activity"/>
    <property type="evidence" value="ECO:0007669"/>
    <property type="project" value="UniProtKB-EC"/>
</dbReference>
<dbReference type="Proteomes" id="UP001279734">
    <property type="component" value="Unassembled WGS sequence"/>
</dbReference>
<dbReference type="InterPro" id="IPR036188">
    <property type="entry name" value="FAD/NAD-bd_sf"/>
</dbReference>
<dbReference type="GO" id="GO:0071949">
    <property type="term" value="F:FAD binding"/>
    <property type="evidence" value="ECO:0007669"/>
    <property type="project" value="InterPro"/>
</dbReference>
<evidence type="ECO:0000313" key="13">
    <source>
        <dbReference type="EMBL" id="GMH31225.1"/>
    </source>
</evidence>
<evidence type="ECO:0000256" key="6">
    <source>
        <dbReference type="ARBA" id="ARBA00022827"/>
    </source>
</evidence>
<dbReference type="EC" id="1.14.15.45" evidence="11"/>
<keyword evidence="9 11" id="KW-0496">Mitochondrion</keyword>
<dbReference type="InterPro" id="IPR000689">
    <property type="entry name" value="UbQ_mOase_COQ6"/>
</dbReference>
<feature type="domain" description="FAD-binding" evidence="12">
    <location>
        <begin position="370"/>
        <end position="452"/>
    </location>
</feature>
<dbReference type="FunFam" id="3.50.50.60:FF:000021">
    <property type="entry name" value="Ubiquinone biosynthesis monooxygenase COQ6"/>
    <property type="match status" value="1"/>
</dbReference>
<keyword evidence="14" id="KW-1185">Reference proteome</keyword>
<comment type="catalytic activity">
    <reaction evidence="11">
        <text>a 4-hydroxy-3-(all-trans-polyprenyl)benzoate + 2 reduced [2Fe-2S]-[ferredoxin] + O2 + 2 H(+) = a 3,4-dihydroxy-5-(all-trans-polyprenyl)benzoate + 2 oxidized [2Fe-2S]-[ferredoxin] + H2O</text>
        <dbReference type="Rhea" id="RHEA:81195"/>
        <dbReference type="Rhea" id="RHEA-COMP:9514"/>
        <dbReference type="Rhea" id="RHEA-COMP:10000"/>
        <dbReference type="Rhea" id="RHEA-COMP:10001"/>
        <dbReference type="Rhea" id="RHEA-COMP:10930"/>
        <dbReference type="ChEBI" id="CHEBI:15377"/>
        <dbReference type="ChEBI" id="CHEBI:15378"/>
        <dbReference type="ChEBI" id="CHEBI:15379"/>
        <dbReference type="ChEBI" id="CHEBI:33737"/>
        <dbReference type="ChEBI" id="CHEBI:33738"/>
        <dbReference type="ChEBI" id="CHEBI:64694"/>
        <dbReference type="ChEBI" id="CHEBI:78396"/>
        <dbReference type="EC" id="1.14.15.45"/>
    </reaction>
</comment>
<dbReference type="SUPFAM" id="SSF51905">
    <property type="entry name" value="FAD/NAD(P)-binding domain"/>
    <property type="match status" value="1"/>
</dbReference>
<dbReference type="InterPro" id="IPR051205">
    <property type="entry name" value="UbiH/COQ6_monooxygenase"/>
</dbReference>
<comment type="subunit">
    <text evidence="11">Component of a multi-subunit COQ enzyme complex.</text>
</comment>
<proteinExistence type="inferred from homology"/>
<dbReference type="PRINTS" id="PR00420">
    <property type="entry name" value="RNGMNOXGNASE"/>
</dbReference>
<dbReference type="NCBIfam" id="TIGR01988">
    <property type="entry name" value="Ubi-OHases"/>
    <property type="match status" value="1"/>
</dbReference>
<dbReference type="GO" id="GO:0031314">
    <property type="term" value="C:extrinsic component of mitochondrial inner membrane"/>
    <property type="evidence" value="ECO:0007669"/>
    <property type="project" value="UniProtKB-UniRule"/>
</dbReference>
<dbReference type="GO" id="GO:0016123">
    <property type="term" value="P:xanthophyll biosynthetic process"/>
    <property type="evidence" value="ECO:0007669"/>
    <property type="project" value="TreeGrafter"/>
</dbReference>
<evidence type="ECO:0000256" key="5">
    <source>
        <dbReference type="ARBA" id="ARBA00022792"/>
    </source>
</evidence>
<dbReference type="Pfam" id="PF01494">
    <property type="entry name" value="FAD_binding_3"/>
    <property type="match status" value="2"/>
</dbReference>
<dbReference type="PANTHER" id="PTHR43876:SF7">
    <property type="entry name" value="UBIQUINONE BIOSYNTHESIS MONOOXYGENASE COQ6, MITOCHONDRIAL"/>
    <property type="match status" value="1"/>
</dbReference>
<sequence>MHKLLVKKLNVDFNQWKTGKRYFCNVGHVKVSIENHSEHTKDHKVTNYPTVNAQHYDVAIVGGGMVGIAFACSLASIPLTKRLSVAIIDSNPSLTGEVSVKKDETPDPRVSTITPTTISLLKDIGAWKYVEQQRHAFFSKMQVWDYTGMGYTRYNAGDVDKEALGCVVENKVLHSSLLLCLKDTDFQWMKFPSRLTSMTLNSAAGSEESGSSSSKPALYADGQLAKLHLSDGSNLFAKLVVGADGGKSRVRELAGFSTTGWNYLQHAVICTVEHAEENHCAWQRFLPEGPIALLPLGGNFSNIVWTMGPKESADHKEMNADNFVKAVNHSLDFGHGPHPQSSGGVKDVFSWLSTDLISTNECFEVPPKVTRLVSEKMVFPLSLMHANSYATKRVALMGDAAHTVHPLAGQGVNLGFGDAFALSKVISEGIALGVDIGEVSLLRKYEADRKAANILMAAVLDGFQKAYAVDFGPLNVLRAVAFHVVQYIPPLKRGIISYASGDQKMPLFS</sequence>
<dbReference type="AlphaFoldDB" id="A0AAD3TKJ0"/>
<evidence type="ECO:0000256" key="9">
    <source>
        <dbReference type="ARBA" id="ARBA00023128"/>
    </source>
</evidence>
<dbReference type="NCBIfam" id="TIGR01989">
    <property type="entry name" value="COQ6"/>
    <property type="match status" value="1"/>
</dbReference>
<dbReference type="FunFam" id="3.30.9.10:FF:000111">
    <property type="entry name" value="Ubiquinone biosynthesis monooxygenase COQ6, mitochondrial"/>
    <property type="match status" value="1"/>
</dbReference>
<evidence type="ECO:0000256" key="10">
    <source>
        <dbReference type="ARBA" id="ARBA00023136"/>
    </source>
</evidence>
<comment type="function">
    <text evidence="11">FAD-dependent monooxygenase required for two non-consecutive steps during ubiquinone biosynthesis. Required for the C5-ring hydroxylation during ubiquinone biosynthesis by catalyzing the hydroxylation of 4-hydroxy-3-(all-trans-polyprenyl)benzoic acid to 3,4-dihydroxy-5-(all-trans-polyprenyl)benzoic acid. Also acts downstream of coq4, for the C1-hydroxylation during ubiquinone biosynthesis by catalyzing the hydroxylation of 2-methoxy-6-(all-trans-polyprenyl)phenol to 2-methoxy-6-(all-trans-polyprenyl)benzene-1,4-diol. The electrons required for the hydroxylation reaction are funneled indirectly to coq6 from NADPH via a ferredoxin/ferredoxin reductase system.</text>
</comment>
<evidence type="ECO:0000256" key="11">
    <source>
        <dbReference type="HAMAP-Rule" id="MF_03193"/>
    </source>
</evidence>
<comment type="similarity">
    <text evidence="2 11">Belongs to the UbiH/COQ6 family.</text>
</comment>
<feature type="domain" description="FAD-binding" evidence="12">
    <location>
        <begin position="233"/>
        <end position="326"/>
    </location>
</feature>
<comment type="subcellular location">
    <subcellularLocation>
        <location evidence="11">Mitochondrion inner membrane</location>
        <topology evidence="11">Peripheral membrane protein</topology>
        <orientation evidence="11">Matrix side</orientation>
    </subcellularLocation>
</comment>
<comment type="catalytic activity">
    <reaction evidence="11">
        <text>a 2-methoxy-6-(all-trans-polyprenyl)phenol + 2 reduced [2Fe-2S]-[ferredoxin] + O2 + 2 H(+) = a 2-methoxy-6-(all-trans-polyprenyl)benzene-1,4-diol + 2 oxidized [2Fe-2S]-[ferredoxin] + H2O</text>
        <dbReference type="Rhea" id="RHEA:81183"/>
        <dbReference type="Rhea" id="RHEA-COMP:9551"/>
        <dbReference type="Rhea" id="RHEA-COMP:10000"/>
        <dbReference type="Rhea" id="RHEA-COMP:10001"/>
        <dbReference type="Rhea" id="RHEA-COMP:10858"/>
        <dbReference type="ChEBI" id="CHEBI:15377"/>
        <dbReference type="ChEBI" id="CHEBI:15378"/>
        <dbReference type="ChEBI" id="CHEBI:15379"/>
        <dbReference type="ChEBI" id="CHEBI:33737"/>
        <dbReference type="ChEBI" id="CHEBI:33738"/>
        <dbReference type="ChEBI" id="CHEBI:62731"/>
        <dbReference type="ChEBI" id="CHEBI:84166"/>
        <dbReference type="EC" id="1.14.15.46"/>
    </reaction>
</comment>
<gene>
    <name evidence="11" type="primary">COQ6</name>
    <name evidence="13" type="ORF">Nepgr_033068</name>
</gene>
<comment type="caution">
    <text evidence="13">The sequence shown here is derived from an EMBL/GenBank/DDBJ whole genome shotgun (WGS) entry which is preliminary data.</text>
</comment>
<keyword evidence="8 11" id="KW-0503">Monooxygenase</keyword>
<dbReference type="EC" id="1.14.15.46" evidence="11"/>
<evidence type="ECO:0000256" key="4">
    <source>
        <dbReference type="ARBA" id="ARBA00022688"/>
    </source>
</evidence>
<keyword evidence="5 11" id="KW-0999">Mitochondrion inner membrane</keyword>
<dbReference type="GO" id="GO:0016120">
    <property type="term" value="P:carotene biosynthetic process"/>
    <property type="evidence" value="ECO:0007669"/>
    <property type="project" value="TreeGrafter"/>
</dbReference>
<evidence type="ECO:0000256" key="8">
    <source>
        <dbReference type="ARBA" id="ARBA00023033"/>
    </source>
</evidence>
<keyword evidence="6 11" id="KW-0274">FAD</keyword>
<dbReference type="GO" id="GO:0106364">
    <property type="term" value="F:4-hydroxy-3-all-trans-polyprenylbenzoate oxygenase activity"/>
    <property type="evidence" value="ECO:0007669"/>
    <property type="project" value="UniProtKB-EC"/>
</dbReference>
<organism evidence="13 14">
    <name type="scientific">Nepenthes gracilis</name>
    <name type="common">Slender pitcher plant</name>
    <dbReference type="NCBI Taxonomy" id="150966"/>
    <lineage>
        <taxon>Eukaryota</taxon>
        <taxon>Viridiplantae</taxon>
        <taxon>Streptophyta</taxon>
        <taxon>Embryophyta</taxon>
        <taxon>Tracheophyta</taxon>
        <taxon>Spermatophyta</taxon>
        <taxon>Magnoliopsida</taxon>
        <taxon>eudicotyledons</taxon>
        <taxon>Gunneridae</taxon>
        <taxon>Pentapetalae</taxon>
        <taxon>Caryophyllales</taxon>
        <taxon>Nepenthaceae</taxon>
        <taxon>Nepenthes</taxon>
    </lineage>
</organism>
<dbReference type="InterPro" id="IPR010971">
    <property type="entry name" value="UbiH/COQ6"/>
</dbReference>
<evidence type="ECO:0000259" key="12">
    <source>
        <dbReference type="Pfam" id="PF01494"/>
    </source>
</evidence>
<evidence type="ECO:0000256" key="2">
    <source>
        <dbReference type="ARBA" id="ARBA00005349"/>
    </source>
</evidence>
<dbReference type="PANTHER" id="PTHR43876">
    <property type="entry name" value="UBIQUINONE BIOSYNTHESIS MONOOXYGENASE COQ6, MITOCHONDRIAL"/>
    <property type="match status" value="1"/>
</dbReference>